<proteinExistence type="predicted"/>
<dbReference type="PROSITE" id="PS01174">
    <property type="entry name" value="LIPASE_GDXG_SER"/>
    <property type="match status" value="1"/>
</dbReference>
<dbReference type="PANTHER" id="PTHR23024:SF467">
    <property type="entry name" value="CARBOXYLESTERASE 12-RELATED"/>
    <property type="match status" value="1"/>
</dbReference>
<reference evidence="3" key="1">
    <citation type="journal article" date="2023" name="Nat. Commun.">
        <title>Diploid and tetraploid genomes of Acorus and the evolution of monocots.</title>
        <authorList>
            <person name="Ma L."/>
            <person name="Liu K.W."/>
            <person name="Li Z."/>
            <person name="Hsiao Y.Y."/>
            <person name="Qi Y."/>
            <person name="Fu T."/>
            <person name="Tang G.D."/>
            <person name="Zhang D."/>
            <person name="Sun W.H."/>
            <person name="Liu D.K."/>
            <person name="Li Y."/>
            <person name="Chen G.Z."/>
            <person name="Liu X.D."/>
            <person name="Liao X.Y."/>
            <person name="Jiang Y.T."/>
            <person name="Yu X."/>
            <person name="Hao Y."/>
            <person name="Huang J."/>
            <person name="Zhao X.W."/>
            <person name="Ke S."/>
            <person name="Chen Y.Y."/>
            <person name="Wu W.L."/>
            <person name="Hsu J.L."/>
            <person name="Lin Y.F."/>
            <person name="Huang M.D."/>
            <person name="Li C.Y."/>
            <person name="Huang L."/>
            <person name="Wang Z.W."/>
            <person name="Zhao X."/>
            <person name="Zhong W.Y."/>
            <person name="Peng D.H."/>
            <person name="Ahmad S."/>
            <person name="Lan S."/>
            <person name="Zhang J.S."/>
            <person name="Tsai W.C."/>
            <person name="Van de Peer Y."/>
            <person name="Liu Z.J."/>
        </authorList>
    </citation>
    <scope>NUCLEOTIDE SEQUENCE</scope>
    <source>
        <strain evidence="3">SCP</strain>
    </source>
</reference>
<feature type="active site" evidence="1">
    <location>
        <position position="167"/>
    </location>
</feature>
<evidence type="ECO:0000313" key="4">
    <source>
        <dbReference type="Proteomes" id="UP001179952"/>
    </source>
</evidence>
<keyword evidence="4" id="KW-1185">Reference proteome</keyword>
<dbReference type="Proteomes" id="UP001179952">
    <property type="component" value="Unassembled WGS sequence"/>
</dbReference>
<dbReference type="PANTHER" id="PTHR23024">
    <property type="entry name" value="ARYLACETAMIDE DEACETYLASE"/>
    <property type="match status" value="1"/>
</dbReference>
<comment type="caution">
    <text evidence="3">The sequence shown here is derived from an EMBL/GenBank/DDBJ whole genome shotgun (WGS) entry which is preliminary data.</text>
</comment>
<dbReference type="EMBL" id="JAUJYN010000070">
    <property type="protein sequence ID" value="KAK1256946.1"/>
    <property type="molecule type" value="Genomic_DNA"/>
</dbReference>
<sequence length="319" mass="34963">MAPLPPKKTVKHDFSPFIIAYDDGTIDRLVGTTVVPPSPSDPITGVASKDVVINSSSGVWVRLYLPKLSDSDEPKLPLVVYYHGGAFVAESAASPTCHNHLTSLSSATRALIVSVNYRLAPEHPVPAAHHDSLAALKWVASHVEGSGPDEWLNLRADFDRVHVAGDSAGGNIAHHMGLRVRTEVGLRVRGLALVHASFWGSEAIGREGERPEVKHMVEKLWEISSPDLVVDDPLLNPFGVGAPGLRGLGCERVLVCVAEMCWFRDRDLLYYEGLKKSGWEGTVEVFETKGEGHIFHLFEPQKEKAKALLMRLVEFFNAR</sequence>
<dbReference type="InterPro" id="IPR033140">
    <property type="entry name" value="Lipase_GDXG_put_SER_AS"/>
</dbReference>
<evidence type="ECO:0000259" key="2">
    <source>
        <dbReference type="Pfam" id="PF07859"/>
    </source>
</evidence>
<dbReference type="Gene3D" id="3.40.50.1820">
    <property type="entry name" value="alpha/beta hydrolase"/>
    <property type="match status" value="1"/>
</dbReference>
<dbReference type="InterPro" id="IPR029058">
    <property type="entry name" value="AB_hydrolase_fold"/>
</dbReference>
<name>A0AAV8ZWU8_ACOGR</name>
<dbReference type="Pfam" id="PF07859">
    <property type="entry name" value="Abhydrolase_3"/>
    <property type="match status" value="1"/>
</dbReference>
<dbReference type="AlphaFoldDB" id="A0AAV8ZWU8"/>
<gene>
    <name evidence="3" type="ORF">QJS04_geneDACA017239</name>
</gene>
<evidence type="ECO:0000313" key="3">
    <source>
        <dbReference type="EMBL" id="KAK1256946.1"/>
    </source>
</evidence>
<dbReference type="SUPFAM" id="SSF53474">
    <property type="entry name" value="alpha/beta-Hydrolases"/>
    <property type="match status" value="1"/>
</dbReference>
<dbReference type="GO" id="GO:0016787">
    <property type="term" value="F:hydrolase activity"/>
    <property type="evidence" value="ECO:0007669"/>
    <property type="project" value="InterPro"/>
</dbReference>
<feature type="domain" description="Alpha/beta hydrolase fold-3" evidence="2">
    <location>
        <begin position="79"/>
        <end position="296"/>
    </location>
</feature>
<evidence type="ECO:0000256" key="1">
    <source>
        <dbReference type="PROSITE-ProRule" id="PRU10038"/>
    </source>
</evidence>
<protein>
    <submittedName>
        <fullName evidence="3">Carboxylesterase 2</fullName>
    </submittedName>
</protein>
<dbReference type="InterPro" id="IPR050466">
    <property type="entry name" value="Carboxylest/Gibb_receptor"/>
</dbReference>
<reference evidence="3" key="2">
    <citation type="submission" date="2023-06" db="EMBL/GenBank/DDBJ databases">
        <authorList>
            <person name="Ma L."/>
            <person name="Liu K.-W."/>
            <person name="Li Z."/>
            <person name="Hsiao Y.-Y."/>
            <person name="Qi Y."/>
            <person name="Fu T."/>
            <person name="Tang G."/>
            <person name="Zhang D."/>
            <person name="Sun W.-H."/>
            <person name="Liu D.-K."/>
            <person name="Li Y."/>
            <person name="Chen G.-Z."/>
            <person name="Liu X.-D."/>
            <person name="Liao X.-Y."/>
            <person name="Jiang Y.-T."/>
            <person name="Yu X."/>
            <person name="Hao Y."/>
            <person name="Huang J."/>
            <person name="Zhao X.-W."/>
            <person name="Ke S."/>
            <person name="Chen Y.-Y."/>
            <person name="Wu W.-L."/>
            <person name="Hsu J.-L."/>
            <person name="Lin Y.-F."/>
            <person name="Huang M.-D."/>
            <person name="Li C.-Y."/>
            <person name="Huang L."/>
            <person name="Wang Z.-W."/>
            <person name="Zhao X."/>
            <person name="Zhong W.-Y."/>
            <person name="Peng D.-H."/>
            <person name="Ahmad S."/>
            <person name="Lan S."/>
            <person name="Zhang J.-S."/>
            <person name="Tsai W.-C."/>
            <person name="Van De Peer Y."/>
            <person name="Liu Z.-J."/>
        </authorList>
    </citation>
    <scope>NUCLEOTIDE SEQUENCE</scope>
    <source>
        <strain evidence="3">SCP</strain>
        <tissue evidence="3">Leaves</tissue>
    </source>
</reference>
<organism evidence="3 4">
    <name type="scientific">Acorus gramineus</name>
    <name type="common">Dwarf sweet flag</name>
    <dbReference type="NCBI Taxonomy" id="55184"/>
    <lineage>
        <taxon>Eukaryota</taxon>
        <taxon>Viridiplantae</taxon>
        <taxon>Streptophyta</taxon>
        <taxon>Embryophyta</taxon>
        <taxon>Tracheophyta</taxon>
        <taxon>Spermatophyta</taxon>
        <taxon>Magnoliopsida</taxon>
        <taxon>Liliopsida</taxon>
        <taxon>Acoraceae</taxon>
        <taxon>Acorus</taxon>
    </lineage>
</organism>
<dbReference type="InterPro" id="IPR013094">
    <property type="entry name" value="AB_hydrolase_3"/>
</dbReference>
<accession>A0AAV8ZWU8</accession>